<keyword evidence="2" id="KW-1185">Reference proteome</keyword>
<sequence>MGTCAAQKQKRIQNDGELSETMLKVRMSNDSQAVLREKTKQKGSFNPFKNPIVSRRIKEIPAQSNNCLLIE</sequence>
<dbReference type="InParanoid" id="A0D3V7"/>
<evidence type="ECO:0000313" key="2">
    <source>
        <dbReference type="Proteomes" id="UP000000600"/>
    </source>
</evidence>
<name>A0D3V7_PARTE</name>
<organism evidence="1 2">
    <name type="scientific">Paramecium tetraurelia</name>
    <dbReference type="NCBI Taxonomy" id="5888"/>
    <lineage>
        <taxon>Eukaryota</taxon>
        <taxon>Sar</taxon>
        <taxon>Alveolata</taxon>
        <taxon>Ciliophora</taxon>
        <taxon>Intramacronucleata</taxon>
        <taxon>Oligohymenophorea</taxon>
        <taxon>Peniculida</taxon>
        <taxon>Parameciidae</taxon>
        <taxon>Paramecium</taxon>
    </lineage>
</organism>
<dbReference type="KEGG" id="ptm:GSPATT00013189001"/>
<dbReference type="RefSeq" id="XP_001445121.1">
    <property type="nucleotide sequence ID" value="XM_001445084.2"/>
</dbReference>
<proteinExistence type="predicted"/>
<dbReference type="OrthoDB" id="291962at2759"/>
<protein>
    <submittedName>
        <fullName evidence="1">Uncharacterized protein</fullName>
    </submittedName>
</protein>
<dbReference type="EMBL" id="CT868285">
    <property type="protein sequence ID" value="CAK77724.1"/>
    <property type="molecule type" value="Genomic_DNA"/>
</dbReference>
<dbReference type="AlphaFoldDB" id="A0D3V7"/>
<evidence type="ECO:0000313" key="1">
    <source>
        <dbReference type="EMBL" id="CAK77724.1"/>
    </source>
</evidence>
<dbReference type="Proteomes" id="UP000000600">
    <property type="component" value="Unassembled WGS sequence"/>
</dbReference>
<dbReference type="GeneID" id="5030906"/>
<dbReference type="HOGENOM" id="CLU_202815_0_0_1"/>
<dbReference type="OMA" id="TMLKVRM"/>
<reference evidence="1 2" key="1">
    <citation type="journal article" date="2006" name="Nature">
        <title>Global trends of whole-genome duplications revealed by the ciliate Paramecium tetraurelia.</title>
        <authorList>
            <consortium name="Genoscope"/>
            <person name="Aury J.-M."/>
            <person name="Jaillon O."/>
            <person name="Duret L."/>
            <person name="Noel B."/>
            <person name="Jubin C."/>
            <person name="Porcel B.M."/>
            <person name="Segurens B."/>
            <person name="Daubin V."/>
            <person name="Anthouard V."/>
            <person name="Aiach N."/>
            <person name="Arnaiz O."/>
            <person name="Billaut A."/>
            <person name="Beisson J."/>
            <person name="Blanc I."/>
            <person name="Bouhouche K."/>
            <person name="Camara F."/>
            <person name="Duharcourt S."/>
            <person name="Guigo R."/>
            <person name="Gogendeau D."/>
            <person name="Katinka M."/>
            <person name="Keller A.-M."/>
            <person name="Kissmehl R."/>
            <person name="Klotz C."/>
            <person name="Koll F."/>
            <person name="Le Moue A."/>
            <person name="Lepere C."/>
            <person name="Malinsky S."/>
            <person name="Nowacki M."/>
            <person name="Nowak J.K."/>
            <person name="Plattner H."/>
            <person name="Poulain J."/>
            <person name="Ruiz F."/>
            <person name="Serrano V."/>
            <person name="Zagulski M."/>
            <person name="Dessen P."/>
            <person name="Betermier M."/>
            <person name="Weissenbach J."/>
            <person name="Scarpelli C."/>
            <person name="Schachter V."/>
            <person name="Sperling L."/>
            <person name="Meyer E."/>
            <person name="Cohen J."/>
            <person name="Wincker P."/>
        </authorList>
    </citation>
    <scope>NUCLEOTIDE SEQUENCE [LARGE SCALE GENOMIC DNA]</scope>
    <source>
        <strain evidence="1 2">Stock d4-2</strain>
    </source>
</reference>
<gene>
    <name evidence="1" type="ORF">GSPATT00013189001</name>
</gene>
<accession>A0D3V7</accession>